<accession>A0ABV2R972</accession>
<evidence type="ECO:0000256" key="1">
    <source>
        <dbReference type="SAM" id="Phobius"/>
    </source>
</evidence>
<evidence type="ECO:0008006" key="4">
    <source>
        <dbReference type="Google" id="ProtNLM"/>
    </source>
</evidence>
<sequence length="136" mass="15221">MRSSVSEPQAQGVMTPLWLAGAVTAIFITGAGLGSAWMTGYLPVRAFNSEVWKAERETGTRVNMVNALIGDVWLKEMTRGEIIDLLGQPTETTYFGDWDFVYELGMERGLFRIDREWLVLDFGPDDRVVAWAVVSD</sequence>
<proteinExistence type="predicted"/>
<gene>
    <name evidence="2" type="ORF">ABIE19_000772</name>
</gene>
<dbReference type="Proteomes" id="UP001549313">
    <property type="component" value="Unassembled WGS sequence"/>
</dbReference>
<organism evidence="2 3">
    <name type="scientific">Brevundimonas faecalis</name>
    <dbReference type="NCBI Taxonomy" id="947378"/>
    <lineage>
        <taxon>Bacteria</taxon>
        <taxon>Pseudomonadati</taxon>
        <taxon>Pseudomonadota</taxon>
        <taxon>Alphaproteobacteria</taxon>
        <taxon>Caulobacterales</taxon>
        <taxon>Caulobacteraceae</taxon>
        <taxon>Brevundimonas</taxon>
    </lineage>
</organism>
<keyword evidence="1" id="KW-0812">Transmembrane</keyword>
<keyword evidence="1" id="KW-1133">Transmembrane helix</keyword>
<keyword evidence="3" id="KW-1185">Reference proteome</keyword>
<feature type="transmembrane region" description="Helical" evidence="1">
    <location>
        <begin position="17"/>
        <end position="38"/>
    </location>
</feature>
<dbReference type="EMBL" id="JBEPTF010000001">
    <property type="protein sequence ID" value="MET4682863.1"/>
    <property type="molecule type" value="Genomic_DNA"/>
</dbReference>
<dbReference type="RefSeq" id="WP_354087803.1">
    <property type="nucleotide sequence ID" value="NZ_JBEPTF010000001.1"/>
</dbReference>
<evidence type="ECO:0000313" key="3">
    <source>
        <dbReference type="Proteomes" id="UP001549313"/>
    </source>
</evidence>
<name>A0ABV2R972_9CAUL</name>
<protein>
    <recommendedName>
        <fullName evidence="4">Outer membrane protein assembly factor BamE</fullName>
    </recommendedName>
</protein>
<comment type="caution">
    <text evidence="2">The sequence shown here is derived from an EMBL/GenBank/DDBJ whole genome shotgun (WGS) entry which is preliminary data.</text>
</comment>
<keyword evidence="1" id="KW-0472">Membrane</keyword>
<evidence type="ECO:0000313" key="2">
    <source>
        <dbReference type="EMBL" id="MET4682863.1"/>
    </source>
</evidence>
<reference evidence="2 3" key="1">
    <citation type="submission" date="2024-06" db="EMBL/GenBank/DDBJ databases">
        <title>Sorghum-associated microbial communities from plants grown in Nebraska, USA.</title>
        <authorList>
            <person name="Schachtman D."/>
        </authorList>
    </citation>
    <scope>NUCLEOTIDE SEQUENCE [LARGE SCALE GENOMIC DNA]</scope>
    <source>
        <strain evidence="2 3">2814</strain>
    </source>
</reference>